<accession>A0ABN2N4C7</accession>
<keyword evidence="3" id="KW-1185">Reference proteome</keyword>
<dbReference type="EMBL" id="BAAANL010000001">
    <property type="protein sequence ID" value="GAA1849907.1"/>
    <property type="molecule type" value="Genomic_DNA"/>
</dbReference>
<proteinExistence type="predicted"/>
<dbReference type="RefSeq" id="WP_344098870.1">
    <property type="nucleotide sequence ID" value="NZ_BAAANL010000001.1"/>
</dbReference>
<evidence type="ECO:0000313" key="3">
    <source>
        <dbReference type="Proteomes" id="UP001501094"/>
    </source>
</evidence>
<reference evidence="2 3" key="1">
    <citation type="journal article" date="2019" name="Int. J. Syst. Evol. Microbiol.">
        <title>The Global Catalogue of Microorganisms (GCM) 10K type strain sequencing project: providing services to taxonomists for standard genome sequencing and annotation.</title>
        <authorList>
            <consortium name="The Broad Institute Genomics Platform"/>
            <consortium name="The Broad Institute Genome Sequencing Center for Infectious Disease"/>
            <person name="Wu L."/>
            <person name="Ma J."/>
        </authorList>
    </citation>
    <scope>NUCLEOTIDE SEQUENCE [LARGE SCALE GENOMIC DNA]</scope>
    <source>
        <strain evidence="2 3">JCM 14326</strain>
    </source>
</reference>
<evidence type="ECO:0000313" key="2">
    <source>
        <dbReference type="EMBL" id="GAA1849907.1"/>
    </source>
</evidence>
<name>A0ABN2N4C7_9MICO</name>
<sequence>MRKLRFQSWITELVDASLPPQIKRIEWEATGVNKDAGMGDQCVGLVFESPDGGSAYLRFVYGGGPLGDNPDEPEREPVTGEPPAPVAPVELALSGDRLRMADLEAWITSLILNAQHPEVRSVELFSEREQDPRSGFSHPFGFSLKWHDGDSVIGFFQYTLARGERRSKDTEYRIKEAV</sequence>
<evidence type="ECO:0000256" key="1">
    <source>
        <dbReference type="SAM" id="MobiDB-lite"/>
    </source>
</evidence>
<comment type="caution">
    <text evidence="2">The sequence shown here is derived from an EMBL/GenBank/DDBJ whole genome shotgun (WGS) entry which is preliminary data.</text>
</comment>
<feature type="region of interest" description="Disordered" evidence="1">
    <location>
        <begin position="66"/>
        <end position="87"/>
    </location>
</feature>
<protein>
    <submittedName>
        <fullName evidence="2">Uncharacterized protein</fullName>
    </submittedName>
</protein>
<organism evidence="2 3">
    <name type="scientific">Myceligenerans crystallogenes</name>
    <dbReference type="NCBI Taxonomy" id="316335"/>
    <lineage>
        <taxon>Bacteria</taxon>
        <taxon>Bacillati</taxon>
        <taxon>Actinomycetota</taxon>
        <taxon>Actinomycetes</taxon>
        <taxon>Micrococcales</taxon>
        <taxon>Promicromonosporaceae</taxon>
        <taxon>Myceligenerans</taxon>
    </lineage>
</organism>
<gene>
    <name evidence="2" type="ORF">GCM10009751_02710</name>
</gene>
<dbReference type="Proteomes" id="UP001501094">
    <property type="component" value="Unassembled WGS sequence"/>
</dbReference>